<feature type="transmembrane region" description="Helical" evidence="7">
    <location>
        <begin position="680"/>
        <end position="698"/>
    </location>
</feature>
<dbReference type="Pfam" id="PF02687">
    <property type="entry name" value="FtsX"/>
    <property type="match status" value="2"/>
</dbReference>
<feature type="transmembrane region" description="Helical" evidence="7">
    <location>
        <begin position="770"/>
        <end position="791"/>
    </location>
</feature>
<feature type="region of interest" description="Disordered" evidence="6">
    <location>
        <begin position="164"/>
        <end position="249"/>
    </location>
</feature>
<gene>
    <name evidence="9" type="ORF">HMPREF1125_0307</name>
</gene>
<evidence type="ECO:0000256" key="7">
    <source>
        <dbReference type="SAM" id="Phobius"/>
    </source>
</evidence>
<sequence length="808" mass="90052">MADLTVENSEDAVRLYSKPEGISTFQVTEGQLPEADEEIALADFWKDRYQIGQTITFTKKEEKSIVKSQTFTITGFVQSGEILSKEDLGSASSGNGNLTGYGVILPSQFDSDVYSIARVRYDDLKNLDTFSSDYKTKRTQHQEELQDLLVDNGQKRLASIKANRQKSLEEGKEQLQTAESNLENGKSQLEQAENRLKTQEEQATALPEPQKSQAKGQLTKAKGELATKKEKLAQTESDLSKEKEKLEQRQKELDELAEPKYHVYNRETMPGGQGYLMYSNASSSIRSVGNIFPVVLYMVAAMVTFTTMTRFVDEERTNAGIFKALGYRNQDIVAKFVLYGFLAGTVGTILIGHYLLAGVISDVITAGMVVGKSQEYFYWSYSLLALALSWVSSVLPAYLVARRELHDEAAQLLLPKPPVKGSKILLERLSFIWSRLSFTHKVTARNIFRYKQRMLMTIFGVAGSVALLFAGLGIQSSLGGVSERQFEQIQQYQMIVAEKSSASEQEKTDLESALQAESIHTYQKIYSKSIEKDFKGKAGLQTITMMVTNREDFKPFIALEENGQEVHVIDGAVVSQKLAQLAGVTVGDELELDGKKIKVAAISENYVGHFVYLNRATYEQVYGTSPQDNTYLVKLKDPTPSNTEKEAAIFMEKAAVSGVVQNATAIHLFESVASSLNKTMAILVLVSVLLAIVILYNLTNINVAERIRELSTIKVLGFHNKEVTFYIYRETMVLSLVGIALGLVAGHYLHQFLIQMISPATILFYPQVSWEVYALPIIAVTVILALLGLFVNRHLRKVDMLEALKSVE</sequence>
<accession>J4KA49</accession>
<dbReference type="InterPro" id="IPR038766">
    <property type="entry name" value="Membrane_comp_ABC_pdt"/>
</dbReference>
<dbReference type="GO" id="GO:0005886">
    <property type="term" value="C:plasma membrane"/>
    <property type="evidence" value="ECO:0007669"/>
    <property type="project" value="UniProtKB-SubCell"/>
</dbReference>
<evidence type="ECO:0000256" key="3">
    <source>
        <dbReference type="ARBA" id="ARBA00022692"/>
    </source>
</evidence>
<evidence type="ECO:0000256" key="5">
    <source>
        <dbReference type="ARBA" id="ARBA00023136"/>
    </source>
</evidence>
<feature type="transmembrane region" description="Helical" evidence="7">
    <location>
        <begin position="291"/>
        <end position="312"/>
    </location>
</feature>
<dbReference type="AlphaFoldDB" id="J4KA49"/>
<dbReference type="Proteomes" id="UP000006745">
    <property type="component" value="Unassembled WGS sequence"/>
</dbReference>
<dbReference type="PANTHER" id="PTHR30287:SF1">
    <property type="entry name" value="INNER MEMBRANE PROTEIN"/>
    <property type="match status" value="1"/>
</dbReference>
<evidence type="ECO:0000256" key="4">
    <source>
        <dbReference type="ARBA" id="ARBA00022989"/>
    </source>
</evidence>
<protein>
    <submittedName>
        <fullName evidence="9">MacB-like periplasmic core domain protein</fullName>
    </submittedName>
</protein>
<evidence type="ECO:0000256" key="6">
    <source>
        <dbReference type="SAM" id="MobiDB-lite"/>
    </source>
</evidence>
<keyword evidence="5 7" id="KW-0472">Membrane</keyword>
<feature type="domain" description="ABC3 transporter permease C-terminal" evidence="8">
    <location>
        <begin position="290"/>
        <end position="404"/>
    </location>
</feature>
<dbReference type="PANTHER" id="PTHR30287">
    <property type="entry name" value="MEMBRANE COMPONENT OF PREDICTED ABC SUPERFAMILY METABOLITE UPTAKE TRANSPORTER"/>
    <property type="match status" value="1"/>
</dbReference>
<evidence type="ECO:0000313" key="10">
    <source>
        <dbReference type="Proteomes" id="UP000006745"/>
    </source>
</evidence>
<comment type="subcellular location">
    <subcellularLocation>
        <location evidence="1">Cell membrane</location>
        <topology evidence="1">Multi-pass membrane protein</topology>
    </subcellularLocation>
</comment>
<feature type="compositionally biased region" description="Polar residues" evidence="6">
    <location>
        <begin position="174"/>
        <end position="191"/>
    </location>
</feature>
<evidence type="ECO:0000259" key="8">
    <source>
        <dbReference type="Pfam" id="PF02687"/>
    </source>
</evidence>
<reference evidence="9 10" key="1">
    <citation type="submission" date="2012-07" db="EMBL/GenBank/DDBJ databases">
        <authorList>
            <person name="Durkin A.S."/>
            <person name="McCorrison J."/>
            <person name="Torralba M."/>
            <person name="Gillis M."/>
            <person name="Methe B."/>
            <person name="Sutton G."/>
            <person name="Nelson K.E."/>
        </authorList>
    </citation>
    <scope>NUCLEOTIDE SEQUENCE [LARGE SCALE GENOMIC DNA]</scope>
    <source>
        <strain evidence="9 10">SK304</strain>
    </source>
</reference>
<keyword evidence="2" id="KW-1003">Cell membrane</keyword>
<evidence type="ECO:0000256" key="1">
    <source>
        <dbReference type="ARBA" id="ARBA00004651"/>
    </source>
</evidence>
<comment type="caution">
    <text evidence="9">The sequence shown here is derived from an EMBL/GenBank/DDBJ whole genome shotgun (WGS) entry which is preliminary data.</text>
</comment>
<keyword evidence="4 7" id="KW-1133">Transmembrane helix</keyword>
<dbReference type="InterPro" id="IPR003838">
    <property type="entry name" value="ABC3_permease_C"/>
</dbReference>
<feature type="compositionally biased region" description="Basic and acidic residues" evidence="6">
    <location>
        <begin position="221"/>
        <end position="249"/>
    </location>
</feature>
<organism evidence="9 10">
    <name type="scientific">Streptococcus oralis SK304</name>
    <dbReference type="NCBI Taxonomy" id="1161421"/>
    <lineage>
        <taxon>Bacteria</taxon>
        <taxon>Bacillati</taxon>
        <taxon>Bacillota</taxon>
        <taxon>Bacilli</taxon>
        <taxon>Lactobacillales</taxon>
        <taxon>Streptococcaceae</taxon>
        <taxon>Streptococcus</taxon>
    </lineage>
</organism>
<evidence type="ECO:0000313" key="9">
    <source>
        <dbReference type="EMBL" id="EJP23901.1"/>
    </source>
</evidence>
<feature type="transmembrane region" description="Helical" evidence="7">
    <location>
        <begin position="731"/>
        <end position="750"/>
    </location>
</feature>
<proteinExistence type="predicted"/>
<keyword evidence="3 7" id="KW-0812">Transmembrane</keyword>
<feature type="transmembrane region" description="Helical" evidence="7">
    <location>
        <begin position="454"/>
        <end position="474"/>
    </location>
</feature>
<name>J4KA49_STROR</name>
<dbReference type="PATRIC" id="fig|1161421.3.peg.22"/>
<feature type="transmembrane region" description="Helical" evidence="7">
    <location>
        <begin position="376"/>
        <end position="401"/>
    </location>
</feature>
<evidence type="ECO:0000256" key="2">
    <source>
        <dbReference type="ARBA" id="ARBA00022475"/>
    </source>
</evidence>
<feature type="transmembrane region" description="Helical" evidence="7">
    <location>
        <begin position="332"/>
        <end position="356"/>
    </location>
</feature>
<feature type="domain" description="ABC3 transporter permease C-terminal" evidence="8">
    <location>
        <begin position="682"/>
        <end position="797"/>
    </location>
</feature>
<dbReference type="EMBL" id="ALJN01000001">
    <property type="protein sequence ID" value="EJP23901.1"/>
    <property type="molecule type" value="Genomic_DNA"/>
</dbReference>